<comment type="subcellular location">
    <subcellularLocation>
        <location evidence="1">Membrane</location>
        <topology evidence="1">Multi-pass membrane protein</topology>
    </subcellularLocation>
</comment>
<accession>A0AA89AKM1</accession>
<evidence type="ECO:0008006" key="8">
    <source>
        <dbReference type="Google" id="ProtNLM"/>
    </source>
</evidence>
<keyword evidence="7" id="KW-1185">Reference proteome</keyword>
<dbReference type="GO" id="GO:0016020">
    <property type="term" value="C:membrane"/>
    <property type="evidence" value="ECO:0007669"/>
    <property type="project" value="UniProtKB-SubCell"/>
</dbReference>
<evidence type="ECO:0000256" key="3">
    <source>
        <dbReference type="ARBA" id="ARBA00022989"/>
    </source>
</evidence>
<evidence type="ECO:0000256" key="4">
    <source>
        <dbReference type="ARBA" id="ARBA00023136"/>
    </source>
</evidence>
<gene>
    <name evidence="6" type="ORF">RJ639_017378</name>
</gene>
<dbReference type="InterPro" id="IPR034294">
    <property type="entry name" value="Aquaporin_transptr"/>
</dbReference>
<evidence type="ECO:0000313" key="6">
    <source>
        <dbReference type="EMBL" id="KAK3005777.1"/>
    </source>
</evidence>
<comment type="caution">
    <text evidence="6">The sequence shown here is derived from an EMBL/GenBank/DDBJ whole genome shotgun (WGS) entry which is preliminary data.</text>
</comment>
<dbReference type="InterPro" id="IPR000425">
    <property type="entry name" value="MIP"/>
</dbReference>
<dbReference type="Proteomes" id="UP001188597">
    <property type="component" value="Unassembled WGS sequence"/>
</dbReference>
<evidence type="ECO:0000256" key="1">
    <source>
        <dbReference type="ARBA" id="ARBA00004141"/>
    </source>
</evidence>
<feature type="transmembrane region" description="Helical" evidence="5">
    <location>
        <begin position="76"/>
        <end position="96"/>
    </location>
</feature>
<dbReference type="Pfam" id="PF00230">
    <property type="entry name" value="MIP"/>
    <property type="match status" value="1"/>
</dbReference>
<dbReference type="EMBL" id="JAVXUP010002086">
    <property type="protein sequence ID" value="KAK3005777.1"/>
    <property type="molecule type" value="Genomic_DNA"/>
</dbReference>
<dbReference type="AlphaFoldDB" id="A0AA89AKM1"/>
<dbReference type="Gene3D" id="1.20.1080.10">
    <property type="entry name" value="Glycerol uptake facilitator protein"/>
    <property type="match status" value="1"/>
</dbReference>
<dbReference type="PANTHER" id="PTHR45724:SF21">
    <property type="entry name" value="MAJOR INTRINSIC PROTEIN"/>
    <property type="match status" value="1"/>
</dbReference>
<proteinExistence type="predicted"/>
<feature type="transmembrane region" description="Helical" evidence="5">
    <location>
        <begin position="31"/>
        <end position="55"/>
    </location>
</feature>
<name>A0AA89AKM1_9ASTE</name>
<dbReference type="GO" id="GO:0015267">
    <property type="term" value="F:channel activity"/>
    <property type="evidence" value="ECO:0007669"/>
    <property type="project" value="InterPro"/>
</dbReference>
<keyword evidence="4 5" id="KW-0472">Membrane</keyword>
<dbReference type="SUPFAM" id="SSF81338">
    <property type="entry name" value="Aquaporin-like"/>
    <property type="match status" value="1"/>
</dbReference>
<evidence type="ECO:0000256" key="2">
    <source>
        <dbReference type="ARBA" id="ARBA00022692"/>
    </source>
</evidence>
<dbReference type="PANTHER" id="PTHR45724">
    <property type="entry name" value="AQUAPORIN NIP2-1"/>
    <property type="match status" value="1"/>
</dbReference>
<organism evidence="6 7">
    <name type="scientific">Escallonia herrerae</name>
    <dbReference type="NCBI Taxonomy" id="1293975"/>
    <lineage>
        <taxon>Eukaryota</taxon>
        <taxon>Viridiplantae</taxon>
        <taxon>Streptophyta</taxon>
        <taxon>Embryophyta</taxon>
        <taxon>Tracheophyta</taxon>
        <taxon>Spermatophyta</taxon>
        <taxon>Magnoliopsida</taxon>
        <taxon>eudicotyledons</taxon>
        <taxon>Gunneridae</taxon>
        <taxon>Pentapetalae</taxon>
        <taxon>asterids</taxon>
        <taxon>campanulids</taxon>
        <taxon>Escalloniales</taxon>
        <taxon>Escalloniaceae</taxon>
        <taxon>Escallonia</taxon>
    </lineage>
</organism>
<protein>
    <recommendedName>
        <fullName evidence="8">Aquaporin</fullName>
    </recommendedName>
</protein>
<keyword evidence="3 5" id="KW-1133">Transmembrane helix</keyword>
<evidence type="ECO:0000313" key="7">
    <source>
        <dbReference type="Proteomes" id="UP001188597"/>
    </source>
</evidence>
<sequence length="122" mass="13114">MALPNLGGIRSWPLLRSEDHSEVHHFQVRSLVPAVVACQLAGSTLAFGTLSVIFHQRVDIRCTTTQYISPTTHLEALAWEFVISFILMLTICGVATDSRAINELSGVTVGAATVLINVVIAG</sequence>
<keyword evidence="2 5" id="KW-0812">Transmembrane</keyword>
<evidence type="ECO:0000256" key="5">
    <source>
        <dbReference type="SAM" id="Phobius"/>
    </source>
</evidence>
<dbReference type="InterPro" id="IPR023271">
    <property type="entry name" value="Aquaporin-like"/>
</dbReference>
<reference evidence="6" key="1">
    <citation type="submission" date="2022-12" db="EMBL/GenBank/DDBJ databases">
        <title>Draft genome assemblies for two species of Escallonia (Escalloniales).</title>
        <authorList>
            <person name="Chanderbali A."/>
            <person name="Dervinis C."/>
            <person name="Anghel I."/>
            <person name="Soltis D."/>
            <person name="Soltis P."/>
            <person name="Zapata F."/>
        </authorList>
    </citation>
    <scope>NUCLEOTIDE SEQUENCE</scope>
    <source>
        <strain evidence="6">UCBG64.0493</strain>
        <tissue evidence="6">Leaf</tissue>
    </source>
</reference>